<dbReference type="EMBL" id="CP012603">
    <property type="protein sequence ID" value="ALE37925.1"/>
    <property type="molecule type" value="Genomic_DNA"/>
</dbReference>
<evidence type="ECO:0000313" key="1">
    <source>
        <dbReference type="EMBL" id="ALE37925.1"/>
    </source>
</evidence>
<name>A0A0M3TKT6_LEPIR</name>
<evidence type="ECO:0000313" key="2">
    <source>
        <dbReference type="Proteomes" id="UP000056502"/>
    </source>
</evidence>
<sequence length="37" mass="4315">MSNLKWFSFSEEILNFEARAFVVFFMCPSSNIASLNH</sequence>
<gene>
    <name evidence="1" type="ORF">G436_0706</name>
</gene>
<reference evidence="1 2" key="1">
    <citation type="journal article" date="2015" name="Genome Announc.">
        <title>Whole-Genome Sequence of Leptospira interrogans Serovar Hardjo Subtype Hardjoprajitno Strain Norma, Isolated from Cattle in a Leptospirosis Outbreak in Brazil.</title>
        <authorList>
            <person name="Cosate M.R."/>
            <person name="Soares S.C."/>
            <person name="Mendes T.A."/>
            <person name="Raittz R.T."/>
            <person name="Moreira E.C."/>
            <person name="Leite R."/>
            <person name="Fernandes G.R."/>
            <person name="Haddad J.P."/>
            <person name="Ortega J.M."/>
        </authorList>
    </citation>
    <scope>NUCLEOTIDE SEQUENCE [LARGE SCALE GENOMIC DNA]</scope>
    <source>
        <strain evidence="1 2">Norma</strain>
    </source>
</reference>
<dbReference type="AlphaFoldDB" id="A0A0M3TKT6"/>
<dbReference type="Proteomes" id="UP000056502">
    <property type="component" value="Chromosome I"/>
</dbReference>
<protein>
    <submittedName>
        <fullName evidence="1">Uncharacterized protein</fullName>
    </submittedName>
</protein>
<dbReference type="PATRIC" id="fig|1279460.3.peg.711"/>
<organism evidence="1">
    <name type="scientific">Leptospira interrogans serovar Hardjo str. Norma</name>
    <dbReference type="NCBI Taxonomy" id="1279460"/>
    <lineage>
        <taxon>Bacteria</taxon>
        <taxon>Pseudomonadati</taxon>
        <taxon>Spirochaetota</taxon>
        <taxon>Spirochaetia</taxon>
        <taxon>Leptospirales</taxon>
        <taxon>Leptospiraceae</taxon>
        <taxon>Leptospira</taxon>
    </lineage>
</organism>
<accession>A0A0M3TKT6</accession>
<proteinExistence type="predicted"/>